<keyword evidence="9" id="KW-1185">Reference proteome</keyword>
<dbReference type="SUPFAM" id="SSF48452">
    <property type="entry name" value="TPR-like"/>
    <property type="match status" value="1"/>
</dbReference>
<dbReference type="InterPro" id="IPR017441">
    <property type="entry name" value="Protein_kinase_ATP_BS"/>
</dbReference>
<dbReference type="CDD" id="cd14014">
    <property type="entry name" value="STKc_PknB_like"/>
    <property type="match status" value="1"/>
</dbReference>
<dbReference type="Proteomes" id="UP001371305">
    <property type="component" value="Unassembled WGS sequence"/>
</dbReference>
<dbReference type="PANTHER" id="PTHR43289">
    <property type="entry name" value="MITOGEN-ACTIVATED PROTEIN KINASE KINASE KINASE 20-RELATED"/>
    <property type="match status" value="1"/>
</dbReference>
<evidence type="ECO:0000313" key="8">
    <source>
        <dbReference type="EMBL" id="MEK7950778.1"/>
    </source>
</evidence>
<dbReference type="Pfam" id="PF00069">
    <property type="entry name" value="Pkinase"/>
    <property type="match status" value="1"/>
</dbReference>
<proteinExistence type="predicted"/>
<keyword evidence="6" id="KW-0472">Membrane</keyword>
<feature type="binding site" evidence="5">
    <location>
        <position position="83"/>
    </location>
    <ligand>
        <name>ATP</name>
        <dbReference type="ChEBI" id="CHEBI:30616"/>
    </ligand>
</feature>
<evidence type="ECO:0000256" key="6">
    <source>
        <dbReference type="SAM" id="Phobius"/>
    </source>
</evidence>
<gene>
    <name evidence="8" type="ORF">WKV53_09740</name>
</gene>
<dbReference type="PANTHER" id="PTHR43289:SF6">
    <property type="entry name" value="SERINE_THREONINE-PROTEIN KINASE NEKL-3"/>
    <property type="match status" value="1"/>
</dbReference>
<keyword evidence="3 8" id="KW-0418">Kinase</keyword>
<dbReference type="PROSITE" id="PS00108">
    <property type="entry name" value="PROTEIN_KINASE_ST"/>
    <property type="match status" value="1"/>
</dbReference>
<accession>A0ABU9ATD2</accession>
<dbReference type="RefSeq" id="WP_341404379.1">
    <property type="nucleotide sequence ID" value="NZ_JBBUKT010000003.1"/>
</dbReference>
<name>A0ABU9ATD2_9BACT</name>
<dbReference type="SMART" id="SM00220">
    <property type="entry name" value="S_TKc"/>
    <property type="match status" value="1"/>
</dbReference>
<dbReference type="EMBL" id="JBBUKT010000003">
    <property type="protein sequence ID" value="MEK7950778.1"/>
    <property type="molecule type" value="Genomic_DNA"/>
</dbReference>
<evidence type="ECO:0000256" key="3">
    <source>
        <dbReference type="ARBA" id="ARBA00022777"/>
    </source>
</evidence>
<evidence type="ECO:0000256" key="5">
    <source>
        <dbReference type="PROSITE-ProRule" id="PRU10141"/>
    </source>
</evidence>
<dbReference type="InterPro" id="IPR011990">
    <property type="entry name" value="TPR-like_helical_dom_sf"/>
</dbReference>
<evidence type="ECO:0000256" key="1">
    <source>
        <dbReference type="ARBA" id="ARBA00022679"/>
    </source>
</evidence>
<dbReference type="GO" id="GO:0004674">
    <property type="term" value="F:protein serine/threonine kinase activity"/>
    <property type="evidence" value="ECO:0007669"/>
    <property type="project" value="UniProtKB-EC"/>
</dbReference>
<feature type="transmembrane region" description="Helical" evidence="6">
    <location>
        <begin position="326"/>
        <end position="347"/>
    </location>
</feature>
<dbReference type="PROSITE" id="PS00107">
    <property type="entry name" value="PROTEIN_KINASE_ATP"/>
    <property type="match status" value="1"/>
</dbReference>
<dbReference type="Gene3D" id="3.30.200.20">
    <property type="entry name" value="Phosphorylase Kinase, domain 1"/>
    <property type="match status" value="1"/>
</dbReference>
<evidence type="ECO:0000256" key="4">
    <source>
        <dbReference type="ARBA" id="ARBA00022840"/>
    </source>
</evidence>
<dbReference type="Gene3D" id="1.10.510.10">
    <property type="entry name" value="Transferase(Phosphotransferase) domain 1"/>
    <property type="match status" value="1"/>
</dbReference>
<dbReference type="InterPro" id="IPR008271">
    <property type="entry name" value="Ser/Thr_kinase_AS"/>
</dbReference>
<comment type="caution">
    <text evidence="8">The sequence shown here is derived from an EMBL/GenBank/DDBJ whole genome shotgun (WGS) entry which is preliminary data.</text>
</comment>
<evidence type="ECO:0000259" key="7">
    <source>
        <dbReference type="PROSITE" id="PS50011"/>
    </source>
</evidence>
<evidence type="ECO:0000313" key="9">
    <source>
        <dbReference type="Proteomes" id="UP001371305"/>
    </source>
</evidence>
<dbReference type="SUPFAM" id="SSF56112">
    <property type="entry name" value="Protein kinase-like (PK-like)"/>
    <property type="match status" value="1"/>
</dbReference>
<keyword evidence="6" id="KW-0812">Transmembrane</keyword>
<dbReference type="InterPro" id="IPR000719">
    <property type="entry name" value="Prot_kinase_dom"/>
</dbReference>
<organism evidence="8 9">
    <name type="scientific">Luteolibacter soli</name>
    <dbReference type="NCBI Taxonomy" id="3135280"/>
    <lineage>
        <taxon>Bacteria</taxon>
        <taxon>Pseudomonadati</taxon>
        <taxon>Verrucomicrobiota</taxon>
        <taxon>Verrucomicrobiia</taxon>
        <taxon>Verrucomicrobiales</taxon>
        <taxon>Verrucomicrobiaceae</taxon>
        <taxon>Luteolibacter</taxon>
    </lineage>
</organism>
<dbReference type="EC" id="2.7.11.1" evidence="8"/>
<keyword evidence="2 5" id="KW-0547">Nucleotide-binding</keyword>
<feature type="domain" description="Protein kinase" evidence="7">
    <location>
        <begin position="54"/>
        <end position="302"/>
    </location>
</feature>
<reference evidence="8 9" key="1">
    <citation type="submission" date="2024-04" db="EMBL/GenBank/DDBJ databases">
        <title>Luteolibacter sp. isolated from soil.</title>
        <authorList>
            <person name="An J."/>
        </authorList>
    </citation>
    <scope>NUCLEOTIDE SEQUENCE [LARGE SCALE GENOMIC DNA]</scope>
    <source>
        <strain evidence="8 9">Y139</strain>
    </source>
</reference>
<keyword evidence="4 5" id="KW-0067">ATP-binding</keyword>
<keyword evidence="6" id="KW-1133">Transmembrane helix</keyword>
<sequence>MDPPLLPFPGEDSLPAGIDPLELLEVGFRPETTAGVGAEPPLSAEEVGSMLPAYEVRRLVGRGGMGTVFEAVQRDLQRRVAIKVLSPSLTNEPGLTARFRHEARLMASMEHPGVVRVYEAGETAEGYLYYVMEFVDGEDLASRLSRGRLSLEEAVPLIANVAEALEAAHRLGIVHRDIKPANIFLPAEGPPRLGDFGLAVTAGQAEEALRLTRVGTTVGTIEYAAPEQLSRAHAVSPASDVFSLGVVTYEVLTGELPRGNFDPPSLRREEVDAAFDSVVLRALQTDPARRFADAGKFREAFLHAADRRRQEALRQQAVRRKMVRRAWVMCLLAVIALVTGGSAIVAWKARKDAEAKQAAAEAAEQRMSDLIQFLLTDLRTRLEPTGNLGAMESVLEKAVGHFRRVYEESGHSPVAARKLADVLVVKGDVIGVRGMSAEADQLYTEAIALTELARNATPQDAKATRRVMEAWQDRSEHRMATGKYSDALLDARHLLGEAEAFAKQQPGAESTHALAMAHRAVAHTLGYTGGLEEAGEEYHRVQSLLQELVAGAPDRADYARELAELDMSLGSNAEARGDLEGMLRHFTAWHEYVVRNEGPDTSGYSYSAFRMGVALQKLGRSKEAVSYLTDAVRIAERESKALPGHKGCLNHLSWCLRFLGQAQEGVGDVDAAARVRQREAEVNAALSAAP</sequence>
<dbReference type="PROSITE" id="PS50011">
    <property type="entry name" value="PROTEIN_KINASE_DOM"/>
    <property type="match status" value="1"/>
</dbReference>
<dbReference type="Gene3D" id="1.25.40.10">
    <property type="entry name" value="Tetratricopeptide repeat domain"/>
    <property type="match status" value="2"/>
</dbReference>
<dbReference type="InterPro" id="IPR011009">
    <property type="entry name" value="Kinase-like_dom_sf"/>
</dbReference>
<evidence type="ECO:0000256" key="2">
    <source>
        <dbReference type="ARBA" id="ARBA00022741"/>
    </source>
</evidence>
<protein>
    <submittedName>
        <fullName evidence="8">Serine/threonine-protein kinase</fullName>
        <ecNumber evidence="8">2.7.11.1</ecNumber>
    </submittedName>
</protein>
<keyword evidence="1 8" id="KW-0808">Transferase</keyword>